<dbReference type="PANTHER" id="PTHR16631:SF14">
    <property type="entry name" value="FAMILY 17 GLUCOSIDASE SCW10-RELATED"/>
    <property type="match status" value="1"/>
</dbReference>
<keyword evidence="4" id="KW-0732">Signal</keyword>
<dbReference type="GO" id="GO:0009986">
    <property type="term" value="C:cell surface"/>
    <property type="evidence" value="ECO:0007669"/>
    <property type="project" value="TreeGrafter"/>
</dbReference>
<dbReference type="EMBL" id="WWBZ02000040">
    <property type="protein sequence ID" value="KAF4305813.1"/>
    <property type="molecule type" value="Genomic_DNA"/>
</dbReference>
<name>A0A8H4IT55_9PEZI</name>
<dbReference type="Proteomes" id="UP000572817">
    <property type="component" value="Unassembled WGS sequence"/>
</dbReference>
<dbReference type="GO" id="GO:0009277">
    <property type="term" value="C:fungal-type cell wall"/>
    <property type="evidence" value="ECO:0007669"/>
    <property type="project" value="TreeGrafter"/>
</dbReference>
<evidence type="ECO:0000313" key="6">
    <source>
        <dbReference type="Proteomes" id="UP000572817"/>
    </source>
</evidence>
<proteinExistence type="inferred from homology"/>
<dbReference type="InterPro" id="IPR017853">
    <property type="entry name" value="GH"/>
</dbReference>
<comment type="similarity">
    <text evidence="2">Belongs to the glycosyl hydrolase 17 family.</text>
</comment>
<keyword evidence="3" id="KW-0378">Hydrolase</keyword>
<dbReference type="SUPFAM" id="SSF51445">
    <property type="entry name" value="(Trans)glycosidases"/>
    <property type="match status" value="1"/>
</dbReference>
<dbReference type="OrthoDB" id="941679at2759"/>
<dbReference type="GO" id="GO:0071555">
    <property type="term" value="P:cell wall organization"/>
    <property type="evidence" value="ECO:0007669"/>
    <property type="project" value="TreeGrafter"/>
</dbReference>
<comment type="subcellular location">
    <subcellularLocation>
        <location evidence="1">Cell envelope</location>
    </subcellularLocation>
</comment>
<evidence type="ECO:0000256" key="2">
    <source>
        <dbReference type="ARBA" id="ARBA00008773"/>
    </source>
</evidence>
<organism evidence="5 6">
    <name type="scientific">Botryosphaeria dothidea</name>
    <dbReference type="NCBI Taxonomy" id="55169"/>
    <lineage>
        <taxon>Eukaryota</taxon>
        <taxon>Fungi</taxon>
        <taxon>Dikarya</taxon>
        <taxon>Ascomycota</taxon>
        <taxon>Pezizomycotina</taxon>
        <taxon>Dothideomycetes</taxon>
        <taxon>Dothideomycetes incertae sedis</taxon>
        <taxon>Botryosphaeriales</taxon>
        <taxon>Botryosphaeriaceae</taxon>
        <taxon>Botryosphaeria</taxon>
    </lineage>
</organism>
<sequence length="451" mass="48946">MKAGFFVQLLLALMFGLVAGLPQYARNALEPRAYVTATEVVTITVPAVIVHVHGTKTWTETYAAVAPSIAVSSQPVQVSETSYQSVPIAVSKPPSVLASNAPSVETSASSQSTDPIVVSQSIIYTRKEPTSQATFANVITSMPTSVNTEVLPPPVPLFSRTYSEPPNPVPTSTTSSLHGNGYGISYNPYNADNSCKDSGAIANDMHSFKDYGTVRLYGTDCYQLDTIMPAVKNYPGMKLILGIWHAETRDGAVNEATSIVNAVNNHFDGDWSSVHSVTVGNEVVHRGGSVNYLLDTLKAVKAMLSPYNVSVVTVETPDVFQNTGRSLCQESDFVAINAHPFFDRSGEWTDPSRAGDFVKLMVDTLKGCGDKRTVIMESGWPHGSTLPSDYFKNNNLPVPNPENHRIAIKALMDKFVGNPRDLVVFSAFDDLWKMDSDSTMGVEHFWGILPE</sequence>
<protein>
    <submittedName>
        <fullName evidence="5">Cell wall glucanase protein</fullName>
    </submittedName>
</protein>
<feature type="signal peptide" evidence="4">
    <location>
        <begin position="1"/>
        <end position="20"/>
    </location>
</feature>
<evidence type="ECO:0000256" key="1">
    <source>
        <dbReference type="ARBA" id="ARBA00004196"/>
    </source>
</evidence>
<evidence type="ECO:0000313" key="5">
    <source>
        <dbReference type="EMBL" id="KAF4305813.1"/>
    </source>
</evidence>
<reference evidence="5" key="1">
    <citation type="submission" date="2020-04" db="EMBL/GenBank/DDBJ databases">
        <title>Genome Assembly and Annotation of Botryosphaeria dothidea sdau 11-99, a Latent Pathogen of Apple Fruit Ring Rot in China.</title>
        <authorList>
            <person name="Yu C."/>
            <person name="Diao Y."/>
            <person name="Lu Q."/>
            <person name="Zhao J."/>
            <person name="Cui S."/>
            <person name="Peng C."/>
            <person name="He B."/>
            <person name="Liu H."/>
        </authorList>
    </citation>
    <scope>NUCLEOTIDE SEQUENCE [LARGE SCALE GENOMIC DNA]</scope>
    <source>
        <strain evidence="5">Sdau11-99</strain>
    </source>
</reference>
<comment type="caution">
    <text evidence="5">The sequence shown here is derived from an EMBL/GenBank/DDBJ whole genome shotgun (WGS) entry which is preliminary data.</text>
</comment>
<dbReference type="InterPro" id="IPR050732">
    <property type="entry name" value="Beta-glucan_modifiers"/>
</dbReference>
<gene>
    <name evidence="5" type="ORF">GTA08_BOTSDO06700</name>
</gene>
<evidence type="ECO:0000256" key="3">
    <source>
        <dbReference type="ARBA" id="ARBA00022801"/>
    </source>
</evidence>
<accession>A0A8H4IT55</accession>
<feature type="chain" id="PRO_5034978708" evidence="4">
    <location>
        <begin position="21"/>
        <end position="451"/>
    </location>
</feature>
<keyword evidence="6" id="KW-1185">Reference proteome</keyword>
<dbReference type="GO" id="GO:0005576">
    <property type="term" value="C:extracellular region"/>
    <property type="evidence" value="ECO:0007669"/>
    <property type="project" value="TreeGrafter"/>
</dbReference>
<dbReference type="GO" id="GO:0042973">
    <property type="term" value="F:glucan endo-1,3-beta-D-glucosidase activity"/>
    <property type="evidence" value="ECO:0007669"/>
    <property type="project" value="TreeGrafter"/>
</dbReference>
<dbReference type="AlphaFoldDB" id="A0A8H4IT55"/>
<dbReference type="PANTHER" id="PTHR16631">
    <property type="entry name" value="GLUCAN 1,3-BETA-GLUCOSIDASE"/>
    <property type="match status" value="1"/>
</dbReference>
<dbReference type="Gene3D" id="3.20.20.80">
    <property type="entry name" value="Glycosidases"/>
    <property type="match status" value="2"/>
</dbReference>
<evidence type="ECO:0000256" key="4">
    <source>
        <dbReference type="SAM" id="SignalP"/>
    </source>
</evidence>